<keyword evidence="2" id="KW-1185">Reference proteome</keyword>
<dbReference type="VEuPathDB" id="MicrosporidiaDB:NBO_261gi001"/>
<dbReference type="EMBL" id="KB909169">
    <property type="protein sequence ID" value="EOB13006.1"/>
    <property type="molecule type" value="Genomic_DNA"/>
</dbReference>
<evidence type="ECO:0000313" key="2">
    <source>
        <dbReference type="Proteomes" id="UP000016927"/>
    </source>
</evidence>
<evidence type="ECO:0000313" key="1">
    <source>
        <dbReference type="EMBL" id="EOB13006.1"/>
    </source>
</evidence>
<dbReference type="AlphaFoldDB" id="R0KQK2"/>
<gene>
    <name evidence="1" type="ORF">NBO_261gi001</name>
</gene>
<protein>
    <submittedName>
        <fullName evidence="1">Oxidoreductase</fullName>
    </submittedName>
</protein>
<organism evidence="1 2">
    <name type="scientific">Nosema bombycis (strain CQ1 / CVCC 102059)</name>
    <name type="common">Microsporidian parasite</name>
    <name type="synonym">Pebrine of silkworm</name>
    <dbReference type="NCBI Taxonomy" id="578461"/>
    <lineage>
        <taxon>Eukaryota</taxon>
        <taxon>Fungi</taxon>
        <taxon>Fungi incertae sedis</taxon>
        <taxon>Microsporidia</taxon>
        <taxon>Nosematidae</taxon>
        <taxon>Nosema</taxon>
    </lineage>
</organism>
<reference evidence="1 2" key="1">
    <citation type="journal article" date="2013" name="BMC Genomics">
        <title>Comparative genomics of parasitic silkworm microsporidia reveal an association between genome expansion and host adaptation.</title>
        <authorList>
            <person name="Pan G."/>
            <person name="Xu J."/>
            <person name="Li T."/>
            <person name="Xia Q."/>
            <person name="Liu S.L."/>
            <person name="Zhang G."/>
            <person name="Li S."/>
            <person name="Li C."/>
            <person name="Liu H."/>
            <person name="Yang L."/>
            <person name="Liu T."/>
            <person name="Zhang X."/>
            <person name="Wu Z."/>
            <person name="Fan W."/>
            <person name="Dang X."/>
            <person name="Xiang H."/>
            <person name="Tao M."/>
            <person name="Li Y."/>
            <person name="Hu J."/>
            <person name="Li Z."/>
            <person name="Lin L."/>
            <person name="Luo J."/>
            <person name="Geng L."/>
            <person name="Wang L."/>
            <person name="Long M."/>
            <person name="Wan Y."/>
            <person name="He N."/>
            <person name="Zhang Z."/>
            <person name="Lu C."/>
            <person name="Keeling P.J."/>
            <person name="Wang J."/>
            <person name="Xiang Z."/>
            <person name="Zhou Z."/>
        </authorList>
    </citation>
    <scope>NUCLEOTIDE SEQUENCE [LARGE SCALE GENOMIC DNA]</scope>
    <source>
        <strain evidence="2">CQ1 / CVCC 102059</strain>
    </source>
</reference>
<feature type="non-terminal residue" evidence="1">
    <location>
        <position position="161"/>
    </location>
</feature>
<accession>R0KQK2</accession>
<dbReference type="HOGENOM" id="CLU_1647777_0_0_1"/>
<sequence>MKFNKIQIDHKKFTKLNFKEISTIKIELKEREIKGNEYSCNINNKTNISSEFNINENQNFTFEEKNHSAEKPNNILRNKSSKPTWREVYKVKLESKEPFVPGDSIGILCPNKDEFPQKIIKLLNLENDHYKIERNGLNPFKFTGKLYDFFKYVFDFTSLPK</sequence>
<dbReference type="Proteomes" id="UP000016927">
    <property type="component" value="Unassembled WGS sequence"/>
</dbReference>
<proteinExistence type="predicted"/>
<dbReference type="STRING" id="578461.R0KQK2"/>
<dbReference type="InterPro" id="IPR017938">
    <property type="entry name" value="Riboflavin_synthase-like_b-brl"/>
</dbReference>
<name>R0KQK2_NOSB1</name>
<dbReference type="SUPFAM" id="SSF63380">
    <property type="entry name" value="Riboflavin synthase domain-like"/>
    <property type="match status" value="1"/>
</dbReference>
<dbReference type="OrthoDB" id="1856718at2759"/>